<reference evidence="1 3" key="1">
    <citation type="submission" date="2019-07" db="EMBL/GenBank/DDBJ databases">
        <title>Whole genome shotgun sequence of Cellulomonas hominis NBRC 16055.</title>
        <authorList>
            <person name="Hosoyama A."/>
            <person name="Uohara A."/>
            <person name="Ohji S."/>
            <person name="Ichikawa N."/>
        </authorList>
    </citation>
    <scope>NUCLEOTIDE SEQUENCE [LARGE SCALE GENOMIC DNA]</scope>
    <source>
        <strain evidence="1 3">NBRC 16055</strain>
    </source>
</reference>
<evidence type="ECO:0000313" key="2">
    <source>
        <dbReference type="EMBL" id="MBB5474751.1"/>
    </source>
</evidence>
<gene>
    <name evidence="1" type="ORF">CHO01_28990</name>
    <name evidence="2" type="ORF">HNR08_003487</name>
</gene>
<sequence>MTTDPTPLPRHAYTHAQGALAADLDSARGDVDLQRELILLVQALAGDALGPVAMSAVVTELYGAVTQGLIEGAISLVHDAQFAIAARRMMAATELR</sequence>
<dbReference type="Proteomes" id="UP000321723">
    <property type="component" value="Unassembled WGS sequence"/>
</dbReference>
<comment type="caution">
    <text evidence="1">The sequence shown here is derived from an EMBL/GenBank/DDBJ whole genome shotgun (WGS) entry which is preliminary data.</text>
</comment>
<proteinExistence type="predicted"/>
<organism evidence="1 3">
    <name type="scientific">Cellulomonas hominis</name>
    <dbReference type="NCBI Taxonomy" id="156981"/>
    <lineage>
        <taxon>Bacteria</taxon>
        <taxon>Bacillati</taxon>
        <taxon>Actinomycetota</taxon>
        <taxon>Actinomycetes</taxon>
        <taxon>Micrococcales</taxon>
        <taxon>Cellulomonadaceae</taxon>
        <taxon>Cellulomonas</taxon>
    </lineage>
</organism>
<accession>A0A511FEZ3</accession>
<evidence type="ECO:0000313" key="3">
    <source>
        <dbReference type="Proteomes" id="UP000321723"/>
    </source>
</evidence>
<reference evidence="2 4" key="2">
    <citation type="submission" date="2020-08" db="EMBL/GenBank/DDBJ databases">
        <title>Sequencing the genomes of 1000 actinobacteria strains.</title>
        <authorList>
            <person name="Klenk H.-P."/>
        </authorList>
    </citation>
    <scope>NUCLEOTIDE SEQUENCE [LARGE SCALE GENOMIC DNA]</scope>
    <source>
        <strain evidence="2 4">DSM 9581</strain>
    </source>
</reference>
<protein>
    <submittedName>
        <fullName evidence="1">Uncharacterized protein</fullName>
    </submittedName>
</protein>
<keyword evidence="3" id="KW-1185">Reference proteome</keyword>
<evidence type="ECO:0000313" key="1">
    <source>
        <dbReference type="EMBL" id="GEL47783.1"/>
    </source>
</evidence>
<dbReference type="Proteomes" id="UP000564629">
    <property type="component" value="Unassembled WGS sequence"/>
</dbReference>
<dbReference type="RefSeq" id="WP_146839193.1">
    <property type="nucleotide sequence ID" value="NZ_BJVQ01000048.1"/>
</dbReference>
<name>A0A511FEZ3_9CELL</name>
<dbReference type="EMBL" id="JACHDN010000001">
    <property type="protein sequence ID" value="MBB5474751.1"/>
    <property type="molecule type" value="Genomic_DNA"/>
</dbReference>
<dbReference type="EMBL" id="BJVQ01000048">
    <property type="protein sequence ID" value="GEL47783.1"/>
    <property type="molecule type" value="Genomic_DNA"/>
</dbReference>
<evidence type="ECO:0000313" key="4">
    <source>
        <dbReference type="Proteomes" id="UP000564629"/>
    </source>
</evidence>
<dbReference type="AlphaFoldDB" id="A0A511FEZ3"/>